<keyword evidence="1" id="KW-1133">Transmembrane helix</keyword>
<keyword evidence="1" id="KW-0812">Transmembrane</keyword>
<organism evidence="3 4">
    <name type="scientific">Candidatus Nitrosymbiomonas proteolyticus</name>
    <dbReference type="NCBI Taxonomy" id="2608984"/>
    <lineage>
        <taxon>Bacteria</taxon>
        <taxon>Bacillati</taxon>
        <taxon>Armatimonadota</taxon>
        <taxon>Armatimonadota incertae sedis</taxon>
        <taxon>Candidatus Nitrosymbiomonas</taxon>
    </lineage>
</organism>
<dbReference type="AlphaFoldDB" id="A0A809RD00"/>
<keyword evidence="1" id="KW-0472">Membrane</keyword>
<feature type="transmembrane region" description="Helical" evidence="1">
    <location>
        <begin position="149"/>
        <end position="172"/>
    </location>
</feature>
<evidence type="ECO:0000313" key="3">
    <source>
        <dbReference type="EMBL" id="BBO24518.1"/>
    </source>
</evidence>
<feature type="transmembrane region" description="Helical" evidence="1">
    <location>
        <begin position="178"/>
        <end position="200"/>
    </location>
</feature>
<accession>A0A809RD00</accession>
<gene>
    <name evidence="3" type="ORF">NPRO_21130</name>
</gene>
<dbReference type="Proteomes" id="UP000662873">
    <property type="component" value="Chromosome"/>
</dbReference>
<evidence type="ECO:0000256" key="1">
    <source>
        <dbReference type="SAM" id="Phobius"/>
    </source>
</evidence>
<feature type="domain" description="DUF5671" evidence="2">
    <location>
        <begin position="63"/>
        <end position="198"/>
    </location>
</feature>
<dbReference type="KEGG" id="npy:NPRO_21130"/>
<reference evidence="3" key="1">
    <citation type="journal article" name="DNA Res.">
        <title>The physiological potential of anammox bacteria as revealed by their core genome structure.</title>
        <authorList>
            <person name="Okubo T."/>
            <person name="Toyoda A."/>
            <person name="Fukuhara K."/>
            <person name="Uchiyama I."/>
            <person name="Harigaya Y."/>
            <person name="Kuroiwa M."/>
            <person name="Suzuki T."/>
            <person name="Murakami Y."/>
            <person name="Suwa Y."/>
            <person name="Takami H."/>
        </authorList>
    </citation>
    <scope>NUCLEOTIDE SEQUENCE</scope>
    <source>
        <strain evidence="3">317325-2</strain>
    </source>
</reference>
<dbReference type="EMBL" id="AP021858">
    <property type="protein sequence ID" value="BBO24518.1"/>
    <property type="molecule type" value="Genomic_DNA"/>
</dbReference>
<feature type="transmembrane region" description="Helical" evidence="1">
    <location>
        <begin position="65"/>
        <end position="89"/>
    </location>
</feature>
<feature type="transmembrane region" description="Helical" evidence="1">
    <location>
        <begin position="109"/>
        <end position="128"/>
    </location>
</feature>
<protein>
    <recommendedName>
        <fullName evidence="2">DUF5671 domain-containing protein</fullName>
    </recommendedName>
</protein>
<proteinExistence type="predicted"/>
<evidence type="ECO:0000313" key="4">
    <source>
        <dbReference type="Proteomes" id="UP000662873"/>
    </source>
</evidence>
<dbReference type="Pfam" id="PF18920">
    <property type="entry name" value="DUF5671"/>
    <property type="match status" value="1"/>
</dbReference>
<sequence>MSQELTHFVRAALEKGAGREQIRAALMQSGWPTDEIDDALSRYAEVDFQVPVPVRRTSGSAGEAFLYLVTFFLLYTWVISLGNLLAGLVDRLIPDLHNEFKMYASGDHSMRWLVASIVVSFPAWYLLTSSHLRSYAHDPERRASPVRRWLTYLTLFVAATVLVVTLIVLVAGSLGGDYFLRTALKSAIVLALAGGVFFFYRWELRMGDKQQGGGR</sequence>
<evidence type="ECO:0000259" key="2">
    <source>
        <dbReference type="Pfam" id="PF18920"/>
    </source>
</evidence>
<dbReference type="InterPro" id="IPR043728">
    <property type="entry name" value="DUF5671"/>
</dbReference>
<name>A0A809RD00_9BACT</name>